<organism evidence="2 3">
    <name type="scientific">Pseudidiomarina halophila</name>
    <dbReference type="NCBI Taxonomy" id="1449799"/>
    <lineage>
        <taxon>Bacteria</taxon>
        <taxon>Pseudomonadati</taxon>
        <taxon>Pseudomonadota</taxon>
        <taxon>Gammaproteobacteria</taxon>
        <taxon>Alteromonadales</taxon>
        <taxon>Idiomarinaceae</taxon>
        <taxon>Pseudidiomarina</taxon>
    </lineage>
</organism>
<evidence type="ECO:0008006" key="4">
    <source>
        <dbReference type="Google" id="ProtNLM"/>
    </source>
</evidence>
<feature type="transmembrane region" description="Helical" evidence="1">
    <location>
        <begin position="172"/>
        <end position="200"/>
    </location>
</feature>
<feature type="transmembrane region" description="Helical" evidence="1">
    <location>
        <begin position="257"/>
        <end position="281"/>
    </location>
</feature>
<dbReference type="Proteomes" id="UP000287198">
    <property type="component" value="Unassembled WGS sequence"/>
</dbReference>
<keyword evidence="1" id="KW-0472">Membrane</keyword>
<dbReference type="AlphaFoldDB" id="A0A432Y0M7"/>
<dbReference type="InterPro" id="IPR021296">
    <property type="entry name" value="DUF2868"/>
</dbReference>
<evidence type="ECO:0000313" key="2">
    <source>
        <dbReference type="EMBL" id="RUO54510.1"/>
    </source>
</evidence>
<keyword evidence="1" id="KW-0812">Transmembrane</keyword>
<proteinExistence type="predicted"/>
<gene>
    <name evidence="2" type="ORF">CWI69_03635</name>
</gene>
<dbReference type="EMBL" id="PIPW01000001">
    <property type="protein sequence ID" value="RUO54510.1"/>
    <property type="molecule type" value="Genomic_DNA"/>
</dbReference>
<feature type="transmembrane region" description="Helical" evidence="1">
    <location>
        <begin position="98"/>
        <end position="121"/>
    </location>
</feature>
<name>A0A432Y0M7_9GAMM</name>
<dbReference type="Pfam" id="PF11067">
    <property type="entry name" value="DUF2868"/>
    <property type="match status" value="1"/>
</dbReference>
<reference evidence="3" key="1">
    <citation type="journal article" date="2018" name="Front. Microbiol.">
        <title>Genome-Based Analysis Reveals the Taxonomy and Diversity of the Family Idiomarinaceae.</title>
        <authorList>
            <person name="Liu Y."/>
            <person name="Lai Q."/>
            <person name="Shao Z."/>
        </authorList>
    </citation>
    <scope>NUCLEOTIDE SEQUENCE [LARGE SCALE GENOMIC DNA]</scope>
    <source>
        <strain evidence="3">BH195</strain>
    </source>
</reference>
<evidence type="ECO:0000313" key="3">
    <source>
        <dbReference type="Proteomes" id="UP000287198"/>
    </source>
</evidence>
<keyword evidence="3" id="KW-1185">Reference proteome</keyword>
<evidence type="ECO:0000256" key="1">
    <source>
        <dbReference type="SAM" id="Phobius"/>
    </source>
</evidence>
<protein>
    <recommendedName>
        <fullName evidence="4">DUF2868 domain-containing protein</fullName>
    </recommendedName>
</protein>
<sequence length="440" mass="49262">MVFSRFEQFWLAEYQRMHDQDDLPRQLQAFDVGELESDQNDQQQLLTRAVKIAERRGVSSQLAAWQRSRRLLTVIAAFIAVVLGIVASQTVLAQPQPLSLLFALVLLLLPNLAMLLLWLLVTLRANEPHGITAIGLHVMQWLNGKAGASHGSPGERQQLGQAWLQHVQQQRLLAPLMAIASHGFWLLISLSSWLTLLLYLSFNDYQFHWATTILQQPQLAAIAQSLNFLPDLILGITVPMPGESDSAGNFANLAGRWLAACVLIYAVVPRALLVLASLIWYQLRLQRMHLDCAASGHIAVLQAIHKQNHRPQVVDADQGTTHETVVMNYADTGEGRISASLDYEANARWLEQPPDHYFGVLDSHAQKKAFLAALAKQARRQVELRIAANLTPDRSSLRFLAQIAPFTMQLSVQLIALEGDTYLTQWQRLLNQHGVPYVTL</sequence>
<dbReference type="OrthoDB" id="6236369at2"/>
<accession>A0A432Y0M7</accession>
<comment type="caution">
    <text evidence="2">The sequence shown here is derived from an EMBL/GenBank/DDBJ whole genome shotgun (WGS) entry which is preliminary data.</text>
</comment>
<dbReference type="RefSeq" id="WP_126761964.1">
    <property type="nucleotide sequence ID" value="NZ_JBHLTZ010000004.1"/>
</dbReference>
<keyword evidence="1" id="KW-1133">Transmembrane helix</keyword>
<feature type="transmembrane region" description="Helical" evidence="1">
    <location>
        <begin position="71"/>
        <end position="92"/>
    </location>
</feature>